<accession>A0A0E9WJ72</accession>
<proteinExistence type="predicted"/>
<sequence length="45" mass="5198">MNPITPKTSREHRSTKVNSVQVHFVFNNILALFSSRQPKSSHVNY</sequence>
<organism evidence="1">
    <name type="scientific">Anguilla anguilla</name>
    <name type="common">European freshwater eel</name>
    <name type="synonym">Muraena anguilla</name>
    <dbReference type="NCBI Taxonomy" id="7936"/>
    <lineage>
        <taxon>Eukaryota</taxon>
        <taxon>Metazoa</taxon>
        <taxon>Chordata</taxon>
        <taxon>Craniata</taxon>
        <taxon>Vertebrata</taxon>
        <taxon>Euteleostomi</taxon>
        <taxon>Actinopterygii</taxon>
        <taxon>Neopterygii</taxon>
        <taxon>Teleostei</taxon>
        <taxon>Anguilliformes</taxon>
        <taxon>Anguillidae</taxon>
        <taxon>Anguilla</taxon>
    </lineage>
</organism>
<reference evidence="1" key="1">
    <citation type="submission" date="2014-11" db="EMBL/GenBank/DDBJ databases">
        <authorList>
            <person name="Amaro Gonzalez C."/>
        </authorList>
    </citation>
    <scope>NUCLEOTIDE SEQUENCE</scope>
</reference>
<dbReference type="EMBL" id="GBXM01018133">
    <property type="protein sequence ID" value="JAH90444.1"/>
    <property type="molecule type" value="Transcribed_RNA"/>
</dbReference>
<name>A0A0E9WJ72_ANGAN</name>
<reference evidence="1" key="2">
    <citation type="journal article" date="2015" name="Fish Shellfish Immunol.">
        <title>Early steps in the European eel (Anguilla anguilla)-Vibrio vulnificus interaction in the gills: Role of the RtxA13 toxin.</title>
        <authorList>
            <person name="Callol A."/>
            <person name="Pajuelo D."/>
            <person name="Ebbesson L."/>
            <person name="Teles M."/>
            <person name="MacKenzie S."/>
            <person name="Amaro C."/>
        </authorList>
    </citation>
    <scope>NUCLEOTIDE SEQUENCE</scope>
</reference>
<dbReference type="AlphaFoldDB" id="A0A0E9WJ72"/>
<protein>
    <submittedName>
        <fullName evidence="1">Uncharacterized protein</fullName>
    </submittedName>
</protein>
<evidence type="ECO:0000313" key="1">
    <source>
        <dbReference type="EMBL" id="JAH90444.1"/>
    </source>
</evidence>